<keyword evidence="3" id="KW-1185">Reference proteome</keyword>
<dbReference type="Proteomes" id="UP000823405">
    <property type="component" value="Unassembled WGS sequence"/>
</dbReference>
<reference evidence="2" key="1">
    <citation type="journal article" date="2020" name="Fungal Divers.">
        <title>Resolving the Mortierellaceae phylogeny through synthesis of multi-gene phylogenetics and phylogenomics.</title>
        <authorList>
            <person name="Vandepol N."/>
            <person name="Liber J."/>
            <person name="Desiro A."/>
            <person name="Na H."/>
            <person name="Kennedy M."/>
            <person name="Barry K."/>
            <person name="Grigoriev I.V."/>
            <person name="Miller A.N."/>
            <person name="O'Donnell K."/>
            <person name="Stajich J.E."/>
            <person name="Bonito G."/>
        </authorList>
    </citation>
    <scope>NUCLEOTIDE SEQUENCE</scope>
    <source>
        <strain evidence="2">NVP60</strain>
    </source>
</reference>
<sequence>TLVDQAEANELDLANNDSNEDNEGEENEGEDDQKQAQGNNRNRDRITIMDFFACCLQYRIGDSN</sequence>
<dbReference type="AlphaFoldDB" id="A0A9P6UE73"/>
<evidence type="ECO:0000313" key="3">
    <source>
        <dbReference type="Proteomes" id="UP000823405"/>
    </source>
</evidence>
<protein>
    <submittedName>
        <fullName evidence="2">Uncharacterized protein</fullName>
    </submittedName>
</protein>
<feature type="non-terminal residue" evidence="2">
    <location>
        <position position="1"/>
    </location>
</feature>
<dbReference type="EMBL" id="JAAAIN010004490">
    <property type="protein sequence ID" value="KAG0280603.1"/>
    <property type="molecule type" value="Genomic_DNA"/>
</dbReference>
<feature type="compositionally biased region" description="Acidic residues" evidence="1">
    <location>
        <begin position="18"/>
        <end position="31"/>
    </location>
</feature>
<accession>A0A9P6UE73</accession>
<gene>
    <name evidence="2" type="ORF">BGZ97_009372</name>
</gene>
<evidence type="ECO:0000256" key="1">
    <source>
        <dbReference type="SAM" id="MobiDB-lite"/>
    </source>
</evidence>
<evidence type="ECO:0000313" key="2">
    <source>
        <dbReference type="EMBL" id="KAG0280603.1"/>
    </source>
</evidence>
<feature type="non-terminal residue" evidence="2">
    <location>
        <position position="64"/>
    </location>
</feature>
<organism evidence="2 3">
    <name type="scientific">Linnemannia gamsii</name>
    <dbReference type="NCBI Taxonomy" id="64522"/>
    <lineage>
        <taxon>Eukaryota</taxon>
        <taxon>Fungi</taxon>
        <taxon>Fungi incertae sedis</taxon>
        <taxon>Mucoromycota</taxon>
        <taxon>Mortierellomycotina</taxon>
        <taxon>Mortierellomycetes</taxon>
        <taxon>Mortierellales</taxon>
        <taxon>Mortierellaceae</taxon>
        <taxon>Linnemannia</taxon>
    </lineage>
</organism>
<name>A0A9P6UE73_9FUNG</name>
<feature type="region of interest" description="Disordered" evidence="1">
    <location>
        <begin position="1"/>
        <end position="43"/>
    </location>
</feature>
<comment type="caution">
    <text evidence="2">The sequence shown here is derived from an EMBL/GenBank/DDBJ whole genome shotgun (WGS) entry which is preliminary data.</text>
</comment>
<proteinExistence type="predicted"/>